<dbReference type="Proteomes" id="UP001283361">
    <property type="component" value="Unassembled WGS sequence"/>
</dbReference>
<gene>
    <name evidence="1" type="ORF">RRG08_015912</name>
</gene>
<dbReference type="AlphaFoldDB" id="A0AAE1AMK4"/>
<sequence length="95" mass="10885">MPDICHTLEADHDNPGGWHCSRVDLFAAECAEESLLKRLDWNPPTQADRVYALRSETEEHVSFNTRLRDLFCRREPPTYKLGKLACPECQAVTDP</sequence>
<proteinExistence type="predicted"/>
<organism evidence="1 2">
    <name type="scientific">Elysia crispata</name>
    <name type="common">lettuce slug</name>
    <dbReference type="NCBI Taxonomy" id="231223"/>
    <lineage>
        <taxon>Eukaryota</taxon>
        <taxon>Metazoa</taxon>
        <taxon>Spiralia</taxon>
        <taxon>Lophotrochozoa</taxon>
        <taxon>Mollusca</taxon>
        <taxon>Gastropoda</taxon>
        <taxon>Heterobranchia</taxon>
        <taxon>Euthyneura</taxon>
        <taxon>Panpulmonata</taxon>
        <taxon>Sacoglossa</taxon>
        <taxon>Placobranchoidea</taxon>
        <taxon>Plakobranchidae</taxon>
        <taxon>Elysia</taxon>
    </lineage>
</organism>
<dbReference type="EMBL" id="JAWDGP010001540">
    <property type="protein sequence ID" value="KAK3790443.1"/>
    <property type="molecule type" value="Genomic_DNA"/>
</dbReference>
<name>A0AAE1AMK4_9GAST</name>
<comment type="caution">
    <text evidence="1">The sequence shown here is derived from an EMBL/GenBank/DDBJ whole genome shotgun (WGS) entry which is preliminary data.</text>
</comment>
<reference evidence="1" key="1">
    <citation type="journal article" date="2023" name="G3 (Bethesda)">
        <title>A reference genome for the long-term kleptoplast-retaining sea slug Elysia crispata morphotype clarki.</title>
        <authorList>
            <person name="Eastman K.E."/>
            <person name="Pendleton A.L."/>
            <person name="Shaikh M.A."/>
            <person name="Suttiyut T."/>
            <person name="Ogas R."/>
            <person name="Tomko P."/>
            <person name="Gavelis G."/>
            <person name="Widhalm J.R."/>
            <person name="Wisecaver J.H."/>
        </authorList>
    </citation>
    <scope>NUCLEOTIDE SEQUENCE</scope>
    <source>
        <strain evidence="1">ECLA1</strain>
    </source>
</reference>
<accession>A0AAE1AMK4</accession>
<protein>
    <submittedName>
        <fullName evidence="1">Uncharacterized protein</fullName>
    </submittedName>
</protein>
<keyword evidence="2" id="KW-1185">Reference proteome</keyword>
<evidence type="ECO:0000313" key="2">
    <source>
        <dbReference type="Proteomes" id="UP001283361"/>
    </source>
</evidence>
<evidence type="ECO:0000313" key="1">
    <source>
        <dbReference type="EMBL" id="KAK3790443.1"/>
    </source>
</evidence>